<organism evidence="10 11">
    <name type="scientific">Comamonas avium</name>
    <dbReference type="NCBI Taxonomy" id="2762231"/>
    <lineage>
        <taxon>Bacteria</taxon>
        <taxon>Pseudomonadati</taxon>
        <taxon>Pseudomonadota</taxon>
        <taxon>Betaproteobacteria</taxon>
        <taxon>Burkholderiales</taxon>
        <taxon>Comamonadaceae</taxon>
        <taxon>Comamonas</taxon>
    </lineage>
</organism>
<dbReference type="RefSeq" id="WP_191722791.1">
    <property type="nucleotide sequence ID" value="NZ_JACSQK010000003.1"/>
</dbReference>
<dbReference type="PROSITE" id="PS00455">
    <property type="entry name" value="AMP_BINDING"/>
    <property type="match status" value="1"/>
</dbReference>
<dbReference type="InterPro" id="IPR025110">
    <property type="entry name" value="AMP-bd_C"/>
</dbReference>
<dbReference type="Pfam" id="PF00501">
    <property type="entry name" value="AMP-binding"/>
    <property type="match status" value="1"/>
</dbReference>
<dbReference type="InterPro" id="IPR045851">
    <property type="entry name" value="AMP-bd_C_sf"/>
</dbReference>
<dbReference type="PANTHER" id="PTHR43767">
    <property type="entry name" value="LONG-CHAIN-FATTY-ACID--COA LIGASE"/>
    <property type="match status" value="1"/>
</dbReference>
<proteinExistence type="predicted"/>
<dbReference type="InterPro" id="IPR020845">
    <property type="entry name" value="AMP-binding_CS"/>
</dbReference>
<evidence type="ECO:0000256" key="2">
    <source>
        <dbReference type="ARBA" id="ARBA00005005"/>
    </source>
</evidence>
<accession>A0ABR8SA03</accession>
<keyword evidence="4" id="KW-0472">Membrane</keyword>
<sequence>MDRLWLNHYPAGVPHEVKPEIYASVVDMLEDSLSKYADQPFTVCMDVWMKYRDLDKLSLQLAAWLQSLNLAPDARVAIMLPNIPQFAVSMAAVLRAGYTCVNVNPLYTARELEHQLKDSGATAIIILENFAHTLSDVITHTPIKHVCMASMGDLLGFAYGRWITFAVRHLAKMVPAYELPLDGRTVTTFNKALSTGAGKTLRKPQVNHDSIAFLQYTGGTTGLSKGAVLTHRNIIAATLQAEAWFAPAYAGTTDLRKLHSIAALPLYHIFALTLLLLSLRQGSSMSLIPNPRDIPKFVEVLRKRPFHTLPAVNTLFNALLQNEKFRTIDFSELAVSQAGGMAASEGTARQWQKVTGKVMIEGWGMSETCAIGTNNPVNATSFSGNIGLPLPGIDIAIKDDEGNTVPQGENGEICIKGPNVMRGYYNQPEETAQAFTADGFMRTGDIGLMDERGFIKIIDRKKDMILVSGFNVFPNELENVISLCPGVVECAAIGVPDEHAGEAIKVFVVKNDPTLTEERLLRYCHDNLTGYKRPKYIEFREELPKTNVGKILRRELRSPSASDKAPAAH</sequence>
<dbReference type="Proteomes" id="UP000634919">
    <property type="component" value="Unassembled WGS sequence"/>
</dbReference>
<evidence type="ECO:0000256" key="4">
    <source>
        <dbReference type="ARBA" id="ARBA00023136"/>
    </source>
</evidence>
<dbReference type="EC" id="6.2.1.3" evidence="5"/>
<comment type="pathway">
    <text evidence="2">Lipid metabolism; fatty acid beta-oxidation.</text>
</comment>
<dbReference type="Gene3D" id="3.40.50.12780">
    <property type="entry name" value="N-terminal domain of ligase-like"/>
    <property type="match status" value="1"/>
</dbReference>
<evidence type="ECO:0000313" key="11">
    <source>
        <dbReference type="Proteomes" id="UP000634919"/>
    </source>
</evidence>
<evidence type="ECO:0000256" key="3">
    <source>
        <dbReference type="ARBA" id="ARBA00022598"/>
    </source>
</evidence>
<dbReference type="CDD" id="cd05936">
    <property type="entry name" value="FC-FACS_FadD_like"/>
    <property type="match status" value="1"/>
</dbReference>
<evidence type="ECO:0000256" key="6">
    <source>
        <dbReference type="ARBA" id="ARBA00039545"/>
    </source>
</evidence>
<evidence type="ECO:0000313" key="10">
    <source>
        <dbReference type="EMBL" id="MBD7960293.1"/>
    </source>
</evidence>
<evidence type="ECO:0000259" key="9">
    <source>
        <dbReference type="Pfam" id="PF13193"/>
    </source>
</evidence>
<keyword evidence="11" id="KW-1185">Reference proteome</keyword>
<feature type="domain" description="AMP-binding enzyme C-terminal" evidence="9">
    <location>
        <begin position="476"/>
        <end position="550"/>
    </location>
</feature>
<dbReference type="InterPro" id="IPR042099">
    <property type="entry name" value="ANL_N_sf"/>
</dbReference>
<comment type="subcellular location">
    <subcellularLocation>
        <location evidence="1">Membrane</location>
        <topology evidence="1">Peripheral membrane protein</topology>
    </subcellularLocation>
</comment>
<evidence type="ECO:0000256" key="5">
    <source>
        <dbReference type="ARBA" id="ARBA00026121"/>
    </source>
</evidence>
<name>A0ABR8SA03_9BURK</name>
<dbReference type="InterPro" id="IPR050237">
    <property type="entry name" value="ATP-dep_AMP-bd_enzyme"/>
</dbReference>
<dbReference type="EMBL" id="JACSQK010000003">
    <property type="protein sequence ID" value="MBD7960293.1"/>
    <property type="molecule type" value="Genomic_DNA"/>
</dbReference>
<reference evidence="10 11" key="1">
    <citation type="submission" date="2020-08" db="EMBL/GenBank/DDBJ databases">
        <title>A Genomic Blueprint of the Chicken Gut Microbiome.</title>
        <authorList>
            <person name="Gilroy R."/>
            <person name="Ravi A."/>
            <person name="Getino M."/>
            <person name="Pursley I."/>
            <person name="Horton D.L."/>
            <person name="Alikhan N.-F."/>
            <person name="Baker D."/>
            <person name="Gharbi K."/>
            <person name="Hall N."/>
            <person name="Watson M."/>
            <person name="Adriaenssens E.M."/>
            <person name="Foster-Nyarko E."/>
            <person name="Jarju S."/>
            <person name="Secka A."/>
            <person name="Antonio M."/>
            <person name="Oren A."/>
            <person name="Chaudhuri R."/>
            <person name="La Ragione R.M."/>
            <person name="Hildebrand F."/>
            <person name="Pallen M.J."/>
        </authorList>
    </citation>
    <scope>NUCLEOTIDE SEQUENCE [LARGE SCALE GENOMIC DNA]</scope>
    <source>
        <strain evidence="10 11">Sa2CVA6</strain>
    </source>
</reference>
<evidence type="ECO:0000259" key="8">
    <source>
        <dbReference type="Pfam" id="PF00501"/>
    </source>
</evidence>
<dbReference type="PANTHER" id="PTHR43767:SF8">
    <property type="entry name" value="LONG-CHAIN-FATTY-ACID--COA LIGASE"/>
    <property type="match status" value="1"/>
</dbReference>
<evidence type="ECO:0000256" key="7">
    <source>
        <dbReference type="ARBA" id="ARBA00042773"/>
    </source>
</evidence>
<dbReference type="SUPFAM" id="SSF56801">
    <property type="entry name" value="Acetyl-CoA synthetase-like"/>
    <property type="match status" value="1"/>
</dbReference>
<dbReference type="Gene3D" id="3.30.300.30">
    <property type="match status" value="1"/>
</dbReference>
<gene>
    <name evidence="10" type="ORF">H9646_07335</name>
</gene>
<protein>
    <recommendedName>
        <fullName evidence="6">Long-chain-fatty-acid--CoA ligase</fullName>
        <ecNumber evidence="5">6.2.1.3</ecNumber>
    </recommendedName>
    <alternativeName>
        <fullName evidence="7">Long-chain acyl-CoA synthetase</fullName>
    </alternativeName>
</protein>
<dbReference type="Pfam" id="PF13193">
    <property type="entry name" value="AMP-binding_C"/>
    <property type="match status" value="1"/>
</dbReference>
<dbReference type="InterPro" id="IPR000873">
    <property type="entry name" value="AMP-dep_synth/lig_dom"/>
</dbReference>
<comment type="caution">
    <text evidence="10">The sequence shown here is derived from an EMBL/GenBank/DDBJ whole genome shotgun (WGS) entry which is preliminary data.</text>
</comment>
<feature type="domain" description="AMP-dependent synthetase/ligase" evidence="8">
    <location>
        <begin position="30"/>
        <end position="425"/>
    </location>
</feature>
<keyword evidence="3" id="KW-0436">Ligase</keyword>
<evidence type="ECO:0000256" key="1">
    <source>
        <dbReference type="ARBA" id="ARBA00004170"/>
    </source>
</evidence>